<evidence type="ECO:0000256" key="8">
    <source>
        <dbReference type="SAM" id="SignalP"/>
    </source>
</evidence>
<dbReference type="GO" id="GO:0006508">
    <property type="term" value="P:proteolysis"/>
    <property type="evidence" value="ECO:0007669"/>
    <property type="project" value="UniProtKB-KW"/>
</dbReference>
<feature type="compositionally biased region" description="Low complexity" evidence="6">
    <location>
        <begin position="75"/>
        <end position="85"/>
    </location>
</feature>
<keyword evidence="8" id="KW-0732">Signal</keyword>
<dbReference type="InterPro" id="IPR034164">
    <property type="entry name" value="Pepsin-like_dom"/>
</dbReference>
<dbReference type="Pfam" id="PF00026">
    <property type="entry name" value="Asp"/>
    <property type="match status" value="1"/>
</dbReference>
<evidence type="ECO:0000259" key="9">
    <source>
        <dbReference type="PROSITE" id="PS51767"/>
    </source>
</evidence>
<reference evidence="10" key="1">
    <citation type="submission" date="2023-03" db="EMBL/GenBank/DDBJ databases">
        <title>Massive genome expansion in bonnet fungi (Mycena s.s.) driven by repeated elements and novel gene families across ecological guilds.</title>
        <authorList>
            <consortium name="Lawrence Berkeley National Laboratory"/>
            <person name="Harder C.B."/>
            <person name="Miyauchi S."/>
            <person name="Viragh M."/>
            <person name="Kuo A."/>
            <person name="Thoen E."/>
            <person name="Andreopoulos B."/>
            <person name="Lu D."/>
            <person name="Skrede I."/>
            <person name="Drula E."/>
            <person name="Henrissat B."/>
            <person name="Morin E."/>
            <person name="Kohler A."/>
            <person name="Barry K."/>
            <person name="LaButti K."/>
            <person name="Morin E."/>
            <person name="Salamov A."/>
            <person name="Lipzen A."/>
            <person name="Mereny Z."/>
            <person name="Hegedus B."/>
            <person name="Baldrian P."/>
            <person name="Stursova M."/>
            <person name="Weitz H."/>
            <person name="Taylor A."/>
            <person name="Grigoriev I.V."/>
            <person name="Nagy L.G."/>
            <person name="Martin F."/>
            <person name="Kauserud H."/>
        </authorList>
    </citation>
    <scope>NUCLEOTIDE SEQUENCE</scope>
    <source>
        <strain evidence="10">CBHHK188m</strain>
    </source>
</reference>
<evidence type="ECO:0000256" key="2">
    <source>
        <dbReference type="ARBA" id="ARBA00022670"/>
    </source>
</evidence>
<dbReference type="InterPro" id="IPR001461">
    <property type="entry name" value="Aspartic_peptidase_A1"/>
</dbReference>
<keyword evidence="3" id="KW-0064">Aspartyl protease</keyword>
<keyword evidence="7" id="KW-1133">Transmembrane helix</keyword>
<dbReference type="CDD" id="cd12087">
    <property type="entry name" value="TM_EGFR-like"/>
    <property type="match status" value="1"/>
</dbReference>
<keyword evidence="2" id="KW-0645">Protease</keyword>
<evidence type="ECO:0000313" key="11">
    <source>
        <dbReference type="Proteomes" id="UP001215280"/>
    </source>
</evidence>
<dbReference type="PANTHER" id="PTHR47966">
    <property type="entry name" value="BETA-SITE APP-CLEAVING ENZYME, ISOFORM A-RELATED"/>
    <property type="match status" value="1"/>
</dbReference>
<dbReference type="GO" id="GO:0004190">
    <property type="term" value="F:aspartic-type endopeptidase activity"/>
    <property type="evidence" value="ECO:0007669"/>
    <property type="project" value="UniProtKB-KW"/>
</dbReference>
<organism evidence="10 11">
    <name type="scientific">Mycena maculata</name>
    <dbReference type="NCBI Taxonomy" id="230809"/>
    <lineage>
        <taxon>Eukaryota</taxon>
        <taxon>Fungi</taxon>
        <taxon>Dikarya</taxon>
        <taxon>Basidiomycota</taxon>
        <taxon>Agaricomycotina</taxon>
        <taxon>Agaricomycetes</taxon>
        <taxon>Agaricomycetidae</taxon>
        <taxon>Agaricales</taxon>
        <taxon>Marasmiineae</taxon>
        <taxon>Mycenaceae</taxon>
        <taxon>Mycena</taxon>
    </lineage>
</organism>
<keyword evidence="4" id="KW-0378">Hydrolase</keyword>
<feature type="transmembrane region" description="Helical" evidence="7">
    <location>
        <begin position="120"/>
        <end position="142"/>
    </location>
</feature>
<evidence type="ECO:0000256" key="4">
    <source>
        <dbReference type="ARBA" id="ARBA00022801"/>
    </source>
</evidence>
<gene>
    <name evidence="10" type="ORF">DFH07DRAFT_944798</name>
</gene>
<dbReference type="PROSITE" id="PS51767">
    <property type="entry name" value="PEPTIDASE_A1"/>
    <property type="match status" value="1"/>
</dbReference>
<feature type="signal peptide" evidence="8">
    <location>
        <begin position="1"/>
        <end position="33"/>
    </location>
</feature>
<feature type="region of interest" description="Disordered" evidence="6">
    <location>
        <begin position="41"/>
        <end position="90"/>
    </location>
</feature>
<sequence>MIVESIRSESALSSTTMRLAILICLTGIALVNAQGDAVSAHPVSSVPAPTATGDDAVSAHPVSSVPAPTNTGDDAVSAHPVSSVPAPSPTEPALSVHPLSFVPAPSSLMADKGKSNGGKIAGGVVAGLAAVIIATALALLFMRMRRRKYTRHWRNRTAGTWRDPEGTVYAGQPLEGYNEDMKVPVASPTTPTAAPLLIREPRIGYPFSGPQLGHDTLDPRVLSRSSLLSVSHNFPAQTSNKRRICQQLHSPPSPMFRFLFSNLLISSVLTRDVDAKPLAPLGRVVPINRSFRHKPPVYTVHSTVPIFYPDPIQGECQGLRKKYFNVSQNLAVSPRIAVLDDIVTADAEAPFIPTEPVVIKPYFLPLTDYNSYNMDLMYFAPHADFGTPPQSLSIDIDSGSADLWIPVNCSECANKQFEDTESTTCKNSGNSFSVSYGSGDVSGMLIQDVVSIAGLKVQNQYFGAVSEVSDDFRGLPNDGLLGMAFGTIAQCGEPTFFENLMENGMLPAPMFSVHLARNQESGSEVCFGCLDNTKTLGPVNWVPVLSKTYWSISMDGIGINGTLMPTNLVAAYSLTFSKIIDTGTTLIYLPDEVACAFYDMIPDSKHAPEYGPEFFTFPCSATLNIQFSFGGRSFVINLLDFNLGSTTPNSPDCVGGILSLGSDGFPDNLAIIVMFVKFVFDITRYTTFDYDGPKVGFSPSVNT</sequence>
<keyword evidence="11" id="KW-1185">Reference proteome</keyword>
<keyword evidence="7" id="KW-0472">Membrane</keyword>
<dbReference type="AlphaFoldDB" id="A0AAD7I455"/>
<evidence type="ECO:0000256" key="7">
    <source>
        <dbReference type="SAM" id="Phobius"/>
    </source>
</evidence>
<dbReference type="EMBL" id="JARJLG010000166">
    <property type="protein sequence ID" value="KAJ7733727.1"/>
    <property type="molecule type" value="Genomic_DNA"/>
</dbReference>
<accession>A0AAD7I455</accession>
<evidence type="ECO:0000256" key="1">
    <source>
        <dbReference type="ARBA" id="ARBA00007447"/>
    </source>
</evidence>
<comment type="caution">
    <text evidence="10">The sequence shown here is derived from an EMBL/GenBank/DDBJ whole genome shotgun (WGS) entry which is preliminary data.</text>
</comment>
<dbReference type="FunFam" id="2.40.70.10:FF:000115">
    <property type="entry name" value="Lysosomal aspartic protease"/>
    <property type="match status" value="1"/>
</dbReference>
<evidence type="ECO:0000256" key="3">
    <source>
        <dbReference type="ARBA" id="ARBA00022750"/>
    </source>
</evidence>
<dbReference type="CDD" id="cd05471">
    <property type="entry name" value="pepsin_like"/>
    <property type="match status" value="1"/>
</dbReference>
<keyword evidence="7" id="KW-0812">Transmembrane</keyword>
<dbReference type="PRINTS" id="PR00792">
    <property type="entry name" value="PEPSIN"/>
</dbReference>
<proteinExistence type="inferred from homology"/>
<feature type="domain" description="Peptidase A1" evidence="9">
    <location>
        <begin position="379"/>
        <end position="698"/>
    </location>
</feature>
<feature type="active site" evidence="5">
    <location>
        <position position="397"/>
    </location>
</feature>
<feature type="chain" id="PRO_5042115547" evidence="8">
    <location>
        <begin position="34"/>
        <end position="703"/>
    </location>
</feature>
<dbReference type="Gene3D" id="2.40.70.10">
    <property type="entry name" value="Acid Proteases"/>
    <property type="match status" value="2"/>
</dbReference>
<dbReference type="SUPFAM" id="SSF50630">
    <property type="entry name" value="Acid proteases"/>
    <property type="match status" value="1"/>
</dbReference>
<evidence type="ECO:0000313" key="10">
    <source>
        <dbReference type="EMBL" id="KAJ7733727.1"/>
    </source>
</evidence>
<dbReference type="InterPro" id="IPR033121">
    <property type="entry name" value="PEPTIDASE_A1"/>
</dbReference>
<name>A0AAD7I455_9AGAR</name>
<feature type="active site" evidence="5">
    <location>
        <position position="581"/>
    </location>
</feature>
<dbReference type="InterPro" id="IPR021109">
    <property type="entry name" value="Peptidase_aspartic_dom_sf"/>
</dbReference>
<protein>
    <submittedName>
        <fullName evidence="10">Aspartic peptidase domain-containing protein</fullName>
    </submittedName>
</protein>
<evidence type="ECO:0000256" key="6">
    <source>
        <dbReference type="SAM" id="MobiDB-lite"/>
    </source>
</evidence>
<dbReference type="Proteomes" id="UP001215280">
    <property type="component" value="Unassembled WGS sequence"/>
</dbReference>
<dbReference type="PANTHER" id="PTHR47966:SF51">
    <property type="entry name" value="BETA-SITE APP-CLEAVING ENZYME, ISOFORM A-RELATED"/>
    <property type="match status" value="1"/>
</dbReference>
<evidence type="ECO:0000256" key="5">
    <source>
        <dbReference type="PIRSR" id="PIRSR601461-1"/>
    </source>
</evidence>
<comment type="similarity">
    <text evidence="1">Belongs to the peptidase A1 family.</text>
</comment>